<organism evidence="5 6">
    <name type="scientific">Tetranychus urticae</name>
    <name type="common">Two-spotted spider mite</name>
    <dbReference type="NCBI Taxonomy" id="32264"/>
    <lineage>
        <taxon>Eukaryota</taxon>
        <taxon>Metazoa</taxon>
        <taxon>Ecdysozoa</taxon>
        <taxon>Arthropoda</taxon>
        <taxon>Chelicerata</taxon>
        <taxon>Arachnida</taxon>
        <taxon>Acari</taxon>
        <taxon>Acariformes</taxon>
        <taxon>Trombidiformes</taxon>
        <taxon>Prostigmata</taxon>
        <taxon>Eleutherengona</taxon>
        <taxon>Raphignathae</taxon>
        <taxon>Tetranychoidea</taxon>
        <taxon>Tetranychidae</taxon>
        <taxon>Tetranychus</taxon>
    </lineage>
</organism>
<dbReference type="PROSITE" id="PS50102">
    <property type="entry name" value="RRM"/>
    <property type="match status" value="1"/>
</dbReference>
<evidence type="ECO:0000259" key="4">
    <source>
        <dbReference type="PROSITE" id="PS50102"/>
    </source>
</evidence>
<dbReference type="EnsemblMetazoa" id="tetur13g03040.1">
    <property type="protein sequence ID" value="tetur13g03040.1"/>
    <property type="gene ID" value="tetur13g03040"/>
</dbReference>
<dbReference type="OMA" id="GPKKDAW"/>
<dbReference type="InterPro" id="IPR000504">
    <property type="entry name" value="RRM_dom"/>
</dbReference>
<feature type="compositionally biased region" description="Gly residues" evidence="3">
    <location>
        <begin position="237"/>
        <end position="251"/>
    </location>
</feature>
<dbReference type="Proteomes" id="UP000015104">
    <property type="component" value="Unassembled WGS sequence"/>
</dbReference>
<evidence type="ECO:0000256" key="3">
    <source>
        <dbReference type="SAM" id="MobiDB-lite"/>
    </source>
</evidence>
<evidence type="ECO:0000256" key="2">
    <source>
        <dbReference type="PROSITE-ProRule" id="PRU00176"/>
    </source>
</evidence>
<gene>
    <name evidence="5" type="primary">107365028</name>
</gene>
<evidence type="ECO:0000256" key="1">
    <source>
        <dbReference type="ARBA" id="ARBA00022884"/>
    </source>
</evidence>
<reference evidence="6" key="1">
    <citation type="submission" date="2011-08" db="EMBL/GenBank/DDBJ databases">
        <authorList>
            <person name="Rombauts S."/>
        </authorList>
    </citation>
    <scope>NUCLEOTIDE SEQUENCE</scope>
    <source>
        <strain evidence="6">London</strain>
    </source>
</reference>
<dbReference type="KEGG" id="tut:107365028"/>
<feature type="compositionally biased region" description="Low complexity" evidence="3">
    <location>
        <begin position="173"/>
        <end position="196"/>
    </location>
</feature>
<reference evidence="5" key="2">
    <citation type="submission" date="2015-06" db="UniProtKB">
        <authorList>
            <consortium name="EnsemblMetazoa"/>
        </authorList>
    </citation>
    <scope>IDENTIFICATION</scope>
</reference>
<dbReference type="InterPro" id="IPR012677">
    <property type="entry name" value="Nucleotide-bd_a/b_plait_sf"/>
</dbReference>
<feature type="compositionally biased region" description="Polar residues" evidence="3">
    <location>
        <begin position="199"/>
        <end position="213"/>
    </location>
</feature>
<dbReference type="STRING" id="32264.T1KKB0"/>
<dbReference type="OrthoDB" id="6509691at2759"/>
<feature type="region of interest" description="Disordered" evidence="3">
    <location>
        <begin position="128"/>
        <end position="318"/>
    </location>
</feature>
<dbReference type="EMBL" id="CAEY01000175">
    <property type="status" value="NOT_ANNOTATED_CDS"/>
    <property type="molecule type" value="Genomic_DNA"/>
</dbReference>
<feature type="compositionally biased region" description="Basic and acidic residues" evidence="3">
    <location>
        <begin position="254"/>
        <end position="263"/>
    </location>
</feature>
<dbReference type="CDD" id="cd00590">
    <property type="entry name" value="RRM_SF"/>
    <property type="match status" value="1"/>
</dbReference>
<feature type="compositionally biased region" description="Basic and acidic residues" evidence="3">
    <location>
        <begin position="163"/>
        <end position="172"/>
    </location>
</feature>
<dbReference type="InterPro" id="IPR035979">
    <property type="entry name" value="RBD_domain_sf"/>
</dbReference>
<feature type="domain" description="RRM" evidence="4">
    <location>
        <begin position="65"/>
        <end position="140"/>
    </location>
</feature>
<accession>T1KKB0</accession>
<keyword evidence="6" id="KW-1185">Reference proteome</keyword>
<protein>
    <recommendedName>
        <fullName evidence="4">RRM domain-containing protein</fullName>
    </recommendedName>
</protein>
<dbReference type="SUPFAM" id="SSF54928">
    <property type="entry name" value="RNA-binding domain, RBD"/>
    <property type="match status" value="1"/>
</dbReference>
<dbReference type="Gene3D" id="3.30.70.330">
    <property type="match status" value="1"/>
</dbReference>
<dbReference type="AlphaFoldDB" id="T1KKB0"/>
<proteinExistence type="predicted"/>
<feature type="compositionally biased region" description="Polar residues" evidence="3">
    <location>
        <begin position="304"/>
        <end position="318"/>
    </location>
</feature>
<sequence>MDAGWDTGAAAPDAWSGGAAAGSDLGFGFTSAATGGETATPSSSGGYAGASGSGGGYTRGLNVKAQLSIERLPFETSIETIRNIFGRYGRVARVVCDYRIAEERLNVWLDYEDEKSCENAVRENGRKMERNTIVVQKSSSGEGGFGGSRGPKKDAWGNISRGPKGDRGESRGDTSSSGLATSSDTTATSGDWASADWGASTSTTENNSGFDSSFDNEDRRSSRGRGGGRGGRDRGGRGGGRGRGGGGGGGRFQPYDKSDDYGEKSALPAWDDIVAGKSSTSTATPKADWGGSGDVDSGNKDSVPFSQQPTQPLNIDWD</sequence>
<dbReference type="GO" id="GO:0003723">
    <property type="term" value="F:RNA binding"/>
    <property type="evidence" value="ECO:0007669"/>
    <property type="project" value="UniProtKB-UniRule"/>
</dbReference>
<name>T1KKB0_TETUR</name>
<dbReference type="Pfam" id="PF00076">
    <property type="entry name" value="RRM_1"/>
    <property type="match status" value="1"/>
</dbReference>
<keyword evidence="1 2" id="KW-0694">RNA-binding</keyword>
<evidence type="ECO:0000313" key="6">
    <source>
        <dbReference type="Proteomes" id="UP000015104"/>
    </source>
</evidence>
<evidence type="ECO:0000313" key="5">
    <source>
        <dbReference type="EnsemblMetazoa" id="tetur13g03040.1"/>
    </source>
</evidence>
<dbReference type="HOGENOM" id="CLU_875294_0_0_1"/>